<comment type="caution">
    <text evidence="3">The sequence shown here is derived from an EMBL/GenBank/DDBJ whole genome shotgun (WGS) entry which is preliminary data.</text>
</comment>
<feature type="transmembrane region" description="Helical" evidence="2">
    <location>
        <begin position="241"/>
        <end position="266"/>
    </location>
</feature>
<feature type="transmembrane region" description="Helical" evidence="2">
    <location>
        <begin position="176"/>
        <end position="197"/>
    </location>
</feature>
<keyword evidence="2" id="KW-0812">Transmembrane</keyword>
<feature type="transmembrane region" description="Helical" evidence="2">
    <location>
        <begin position="314"/>
        <end position="337"/>
    </location>
</feature>
<dbReference type="RefSeq" id="XP_067058288.1">
    <property type="nucleotide sequence ID" value="XM_067202187.1"/>
</dbReference>
<accession>A0A836GCL2</accession>
<keyword evidence="2" id="KW-0472">Membrane</keyword>
<reference evidence="4" key="1">
    <citation type="journal article" date="2021" name="Microbiol. Resour. Announc.">
        <title>LGAAP: Leishmaniinae Genome Assembly and Annotation Pipeline.</title>
        <authorList>
            <person name="Almutairi H."/>
            <person name="Urbaniak M.D."/>
            <person name="Bates M.D."/>
            <person name="Jariyapan N."/>
            <person name="Kwakye-Nuako G."/>
            <person name="Thomaz-Soccol V."/>
            <person name="Al-Salem W.S."/>
            <person name="Dillon R.J."/>
            <person name="Bates P.A."/>
            <person name="Gatherer D."/>
        </authorList>
    </citation>
    <scope>NUCLEOTIDE SEQUENCE [LARGE SCALE GENOMIC DNA]</scope>
</reference>
<proteinExistence type="predicted"/>
<evidence type="ECO:0000313" key="3">
    <source>
        <dbReference type="EMBL" id="KAG5464657.1"/>
    </source>
</evidence>
<evidence type="ECO:0000256" key="2">
    <source>
        <dbReference type="SAM" id="Phobius"/>
    </source>
</evidence>
<sequence length="650" mass="71284">MQCFDGGKRVLSRLADKATAGTTWLCVSAALLIVLSTVSVMLYVVILGVDDAFSVRNAQNVYYSNSSPAVAGGVYSETPNTTEGATLLFPQLHASIGFHTVCLSHSCFPRARVSGVSSLVADAAHGVTGLRLPERLALAYKEATHQYIFGFDIGTYCGTSRTKTQSLSNLGVATSAFALVLMLALFAAGMLLFLLVIDISFLVRETRTNDEFHLVAANVEGLPGPSLLYKVQRHMQWKRPLLLTAFLISLLVFSMSVFATGATLALNLSTSKCGQSVCAAFEQRMEDFYKLAESLGVRLSTPRAYSCRYGTSHILVMAVFCLSAVCLMVSGAMLLCYHRSPLRERLSAMGHQLRQMMGSKSIGSTGSHANVQVREVSALKETSSLTSIMAGASRESSGIVRCDSACAVSAPAEERVCGCSTGDAERHFRSVGGRIALYRRLKQYVAMEQENRRFVIVEERIEFQACLALRETVWLGEELCKLHKLILVCFVAPVFDICVLKTRTRQRRICDDDAGVTALLASLGDSERHTPSEPAQQRGKGADLQEGSRALLEQGLRRWQEMQARMLHGFQGTASYAPAESRPRRRVFSPVQPEPVSCVELDIDRWVGRLEELRATYVMEPFSVNPFAELPVEMNPQHRGANASNTCYFT</sequence>
<dbReference type="EMBL" id="JAFHLR010000036">
    <property type="protein sequence ID" value="KAG5464657.1"/>
    <property type="molecule type" value="Genomic_DNA"/>
</dbReference>
<name>A0A836GCL2_9TRYP</name>
<dbReference type="Proteomes" id="UP000674143">
    <property type="component" value="Unassembled WGS sequence"/>
</dbReference>
<dbReference type="AlphaFoldDB" id="A0A836GCL2"/>
<keyword evidence="4" id="KW-1185">Reference proteome</keyword>
<evidence type="ECO:0000313" key="4">
    <source>
        <dbReference type="Proteomes" id="UP000674143"/>
    </source>
</evidence>
<feature type="region of interest" description="Disordered" evidence="1">
    <location>
        <begin position="523"/>
        <end position="545"/>
    </location>
</feature>
<dbReference type="KEGG" id="loi:92356121"/>
<reference evidence="4" key="2">
    <citation type="journal article" date="2021" name="Sci. Data">
        <title>Chromosome-scale genome sequencing, assembly and annotation of six genomes from subfamily Leishmaniinae.</title>
        <authorList>
            <person name="Almutairi H."/>
            <person name="Urbaniak M.D."/>
            <person name="Bates M.D."/>
            <person name="Jariyapan N."/>
            <person name="Kwakye-Nuako G."/>
            <person name="Thomaz Soccol V."/>
            <person name="Al-Salem W.S."/>
            <person name="Dillon R.J."/>
            <person name="Bates P.A."/>
            <person name="Gatherer D."/>
        </authorList>
    </citation>
    <scope>NUCLEOTIDE SEQUENCE [LARGE SCALE GENOMIC DNA]</scope>
</reference>
<dbReference type="GeneID" id="92356121"/>
<evidence type="ECO:0000256" key="1">
    <source>
        <dbReference type="SAM" id="MobiDB-lite"/>
    </source>
</evidence>
<protein>
    <submittedName>
        <fullName evidence="3">Uncharacterized protein</fullName>
    </submittedName>
</protein>
<gene>
    <name evidence="3" type="ORF">LSCM4_00097</name>
</gene>
<keyword evidence="2" id="KW-1133">Transmembrane helix</keyword>
<organism evidence="3 4">
    <name type="scientific">Leishmania orientalis</name>
    <dbReference type="NCBI Taxonomy" id="2249476"/>
    <lineage>
        <taxon>Eukaryota</taxon>
        <taxon>Discoba</taxon>
        <taxon>Euglenozoa</taxon>
        <taxon>Kinetoplastea</taxon>
        <taxon>Metakinetoplastina</taxon>
        <taxon>Trypanosomatida</taxon>
        <taxon>Trypanosomatidae</taxon>
        <taxon>Leishmaniinae</taxon>
        <taxon>Leishmania</taxon>
    </lineage>
</organism>
<feature type="transmembrane region" description="Helical" evidence="2">
    <location>
        <begin position="21"/>
        <end position="46"/>
    </location>
</feature>